<organism evidence="2 3">
    <name type="scientific">Pseudo-nitzschia multistriata</name>
    <dbReference type="NCBI Taxonomy" id="183589"/>
    <lineage>
        <taxon>Eukaryota</taxon>
        <taxon>Sar</taxon>
        <taxon>Stramenopiles</taxon>
        <taxon>Ochrophyta</taxon>
        <taxon>Bacillariophyta</taxon>
        <taxon>Bacillariophyceae</taxon>
        <taxon>Bacillariophycidae</taxon>
        <taxon>Bacillariales</taxon>
        <taxon>Bacillariaceae</taxon>
        <taxon>Pseudo-nitzschia</taxon>
    </lineage>
</organism>
<accession>A0A448ZJQ9</accession>
<evidence type="ECO:0000256" key="1">
    <source>
        <dbReference type="SAM" id="MobiDB-lite"/>
    </source>
</evidence>
<evidence type="ECO:0000313" key="2">
    <source>
        <dbReference type="EMBL" id="VEU42282.1"/>
    </source>
</evidence>
<dbReference type="EMBL" id="CAACVS010000428">
    <property type="protein sequence ID" value="VEU42282.1"/>
    <property type="molecule type" value="Genomic_DNA"/>
</dbReference>
<feature type="compositionally biased region" description="Polar residues" evidence="1">
    <location>
        <begin position="177"/>
        <end position="187"/>
    </location>
</feature>
<feature type="region of interest" description="Disordered" evidence="1">
    <location>
        <begin position="1"/>
        <end position="61"/>
    </location>
</feature>
<feature type="compositionally biased region" description="Basic and acidic residues" evidence="1">
    <location>
        <begin position="166"/>
        <end position="175"/>
    </location>
</feature>
<proteinExistence type="predicted"/>
<feature type="compositionally biased region" description="Basic residues" evidence="1">
    <location>
        <begin position="206"/>
        <end position="215"/>
    </location>
</feature>
<protein>
    <submittedName>
        <fullName evidence="2">Uncharacterized protein</fullName>
    </submittedName>
</protein>
<feature type="compositionally biased region" description="Basic and acidic residues" evidence="1">
    <location>
        <begin position="114"/>
        <end position="150"/>
    </location>
</feature>
<dbReference type="AlphaFoldDB" id="A0A448ZJQ9"/>
<feature type="compositionally biased region" description="Basic and acidic residues" evidence="1">
    <location>
        <begin position="10"/>
        <end position="22"/>
    </location>
</feature>
<feature type="region of interest" description="Disordered" evidence="1">
    <location>
        <begin position="85"/>
        <end position="215"/>
    </location>
</feature>
<keyword evidence="3" id="KW-1185">Reference proteome</keyword>
<evidence type="ECO:0000313" key="3">
    <source>
        <dbReference type="Proteomes" id="UP000291116"/>
    </source>
</evidence>
<feature type="compositionally biased region" description="Basic and acidic residues" evidence="1">
    <location>
        <begin position="91"/>
        <end position="107"/>
    </location>
</feature>
<sequence>MSSIEIVTNAEREKIARPRPEENAEDAGTSEDSSPMAAAPSKKRRKLNDGSATKTEKPSSGFLAAVSNFLSGSWFWPSSMPETKIADLSSTEEKEPATNENGEKADELSEADGEQIKNDKEENADADRKSDESTKADDADSKDDNEKDKGDDNDEEEKTATPTAADIKDTSKKIGNEGNNTKCSKNLANKVEKKSSSLSPKETSPKKKRSKKKKN</sequence>
<reference evidence="2 3" key="1">
    <citation type="submission" date="2019-01" db="EMBL/GenBank/DDBJ databases">
        <authorList>
            <person name="Ferrante I. M."/>
        </authorList>
    </citation>
    <scope>NUCLEOTIDE SEQUENCE [LARGE SCALE GENOMIC DNA]</scope>
    <source>
        <strain evidence="2 3">B856</strain>
    </source>
</reference>
<gene>
    <name evidence="2" type="ORF">PSNMU_V1.4_AUG-EV-PASAV3_0092430</name>
</gene>
<name>A0A448ZJQ9_9STRA</name>
<dbReference type="Proteomes" id="UP000291116">
    <property type="component" value="Unassembled WGS sequence"/>
</dbReference>